<organism evidence="1 2">
    <name type="scientific">Daphnia magna</name>
    <dbReference type="NCBI Taxonomy" id="35525"/>
    <lineage>
        <taxon>Eukaryota</taxon>
        <taxon>Metazoa</taxon>
        <taxon>Ecdysozoa</taxon>
        <taxon>Arthropoda</taxon>
        <taxon>Crustacea</taxon>
        <taxon>Branchiopoda</taxon>
        <taxon>Diplostraca</taxon>
        <taxon>Cladocera</taxon>
        <taxon>Anomopoda</taxon>
        <taxon>Daphniidae</taxon>
        <taxon>Daphnia</taxon>
    </lineage>
</organism>
<accession>A0A164NSW7</accession>
<evidence type="ECO:0000313" key="2">
    <source>
        <dbReference type="Proteomes" id="UP000076858"/>
    </source>
</evidence>
<evidence type="ECO:0000313" key="1">
    <source>
        <dbReference type="EMBL" id="KZS06209.1"/>
    </source>
</evidence>
<dbReference type="EMBL" id="LRGB01002829">
    <property type="protein sequence ID" value="KZS06209.1"/>
    <property type="molecule type" value="Genomic_DNA"/>
</dbReference>
<sequence length="42" mass="4697">MVMCRNRMCMGAETPGKSVCSFLSNNPPLIRNPLPLNRRSCT</sequence>
<keyword evidence="2" id="KW-1185">Reference proteome</keyword>
<dbReference type="Proteomes" id="UP000076858">
    <property type="component" value="Unassembled WGS sequence"/>
</dbReference>
<dbReference type="AlphaFoldDB" id="A0A164NSW7"/>
<reference evidence="1 2" key="1">
    <citation type="submission" date="2016-03" db="EMBL/GenBank/DDBJ databases">
        <title>EvidentialGene: Evidence-directed Construction of Genes on Genomes.</title>
        <authorList>
            <person name="Gilbert D.G."/>
            <person name="Choi J.-H."/>
            <person name="Mockaitis K."/>
            <person name="Colbourne J."/>
            <person name="Pfrender M."/>
        </authorList>
    </citation>
    <scope>NUCLEOTIDE SEQUENCE [LARGE SCALE GENOMIC DNA]</scope>
    <source>
        <strain evidence="1 2">Xinb3</strain>
        <tissue evidence="1">Complete organism</tissue>
    </source>
</reference>
<name>A0A164NSW7_9CRUS</name>
<gene>
    <name evidence="1" type="ORF">APZ42_030400</name>
</gene>
<comment type="caution">
    <text evidence="1">The sequence shown here is derived from an EMBL/GenBank/DDBJ whole genome shotgun (WGS) entry which is preliminary data.</text>
</comment>
<protein>
    <submittedName>
        <fullName evidence="1">Uncharacterized protein</fullName>
    </submittedName>
</protein>
<proteinExistence type="predicted"/>